<proteinExistence type="predicted"/>
<evidence type="ECO:0000313" key="2">
    <source>
        <dbReference type="EMBL" id="HDA21258.1"/>
    </source>
</evidence>
<evidence type="ECO:0000256" key="1">
    <source>
        <dbReference type="SAM" id="MobiDB-lite"/>
    </source>
</evidence>
<dbReference type="AlphaFoldDB" id="A0A480H9F7"/>
<feature type="compositionally biased region" description="Basic and acidic residues" evidence="1">
    <location>
        <begin position="124"/>
        <end position="139"/>
    </location>
</feature>
<feature type="region of interest" description="Disordered" evidence="1">
    <location>
        <begin position="28"/>
        <end position="146"/>
    </location>
</feature>
<organism evidence="2">
    <name type="scientific">Sus scrofa</name>
    <name type="common">Pig</name>
    <dbReference type="NCBI Taxonomy" id="9823"/>
    <lineage>
        <taxon>Eukaryota</taxon>
        <taxon>Metazoa</taxon>
        <taxon>Chordata</taxon>
        <taxon>Craniata</taxon>
        <taxon>Vertebrata</taxon>
        <taxon>Euteleostomi</taxon>
        <taxon>Mammalia</taxon>
        <taxon>Eutheria</taxon>
        <taxon>Laurasiatheria</taxon>
        <taxon>Artiodactyla</taxon>
        <taxon>Suina</taxon>
        <taxon>Suidae</taxon>
        <taxon>Sus</taxon>
    </lineage>
</organism>
<reference evidence="2" key="1">
    <citation type="journal article" date="2019" name="PeerJ">
        <title>Genes of the pig, Sus scrofa, reconstructed with EvidentialGene.</title>
        <authorList>
            <person name="Gilbert D.G."/>
        </authorList>
    </citation>
    <scope>NUCLEOTIDE SEQUENCE</scope>
</reference>
<dbReference type="EMBL" id="DQIR01065783">
    <property type="protein sequence ID" value="HDA21259.1"/>
    <property type="molecule type" value="Transcribed_RNA"/>
</dbReference>
<protein>
    <submittedName>
        <fullName evidence="2">Patatin-like phospholipase domain-containing protein 3</fullName>
    </submittedName>
</protein>
<sequence>MYPSGFLAASLSASMSLGDRIRMCSSQGRMLRRRWSSSSSPSGLASQAATPGEESGLKGSQGGSKTSHSAKDTFRPGWGLSQMPTKGTETDPSGDFRQRPHCPPAQVEGSKQDWEAAGLLSAPGRDRPGQAPHWEKEGWGFEAGQM</sequence>
<dbReference type="EMBL" id="DQIR01065782">
    <property type="protein sequence ID" value="HDA21258.1"/>
    <property type="molecule type" value="Transcribed_RNA"/>
</dbReference>
<feature type="compositionally biased region" description="Low complexity" evidence="1">
    <location>
        <begin position="36"/>
        <end position="49"/>
    </location>
</feature>
<name>A0A480H9F7_PIG</name>
<accession>A0A480H9F7</accession>
<feature type="compositionally biased region" description="Polar residues" evidence="1">
    <location>
        <begin position="82"/>
        <end position="91"/>
    </location>
</feature>